<organism evidence="1 2">
    <name type="scientific">Neophaeococcomyces mojaviensis</name>
    <dbReference type="NCBI Taxonomy" id="3383035"/>
    <lineage>
        <taxon>Eukaryota</taxon>
        <taxon>Fungi</taxon>
        <taxon>Dikarya</taxon>
        <taxon>Ascomycota</taxon>
        <taxon>Pezizomycotina</taxon>
        <taxon>Eurotiomycetes</taxon>
        <taxon>Chaetothyriomycetidae</taxon>
        <taxon>Chaetothyriales</taxon>
        <taxon>Chaetothyriales incertae sedis</taxon>
        <taxon>Neophaeococcomyces</taxon>
    </lineage>
</organism>
<gene>
    <name evidence="1" type="ORF">H2198_009814</name>
</gene>
<protein>
    <submittedName>
        <fullName evidence="1">Uncharacterized protein</fullName>
    </submittedName>
</protein>
<sequence>MNSTTNSNNNGEPKVSDTTTRRRRNGWGGVAAVVLAFAILHLWLGFTTDKLGYVIGGTCLLAITAILLAAPRTGEVNQRPD</sequence>
<evidence type="ECO:0000313" key="2">
    <source>
        <dbReference type="Proteomes" id="UP001172386"/>
    </source>
</evidence>
<reference evidence="1" key="1">
    <citation type="submission" date="2022-10" db="EMBL/GenBank/DDBJ databases">
        <title>Culturing micro-colonial fungi from biological soil crusts in the Mojave desert and describing Neophaeococcomyces mojavensis, and introducing the new genera and species Taxawa tesnikishii.</title>
        <authorList>
            <person name="Kurbessoian T."/>
            <person name="Stajich J.E."/>
        </authorList>
    </citation>
    <scope>NUCLEOTIDE SEQUENCE</scope>
    <source>
        <strain evidence="1">JES_112</strain>
    </source>
</reference>
<dbReference type="EMBL" id="JAPDRQ010000298">
    <property type="protein sequence ID" value="KAJ9650900.1"/>
    <property type="molecule type" value="Genomic_DNA"/>
</dbReference>
<proteinExistence type="predicted"/>
<accession>A0ACC2ZTM7</accession>
<comment type="caution">
    <text evidence="1">The sequence shown here is derived from an EMBL/GenBank/DDBJ whole genome shotgun (WGS) entry which is preliminary data.</text>
</comment>
<evidence type="ECO:0000313" key="1">
    <source>
        <dbReference type="EMBL" id="KAJ9650900.1"/>
    </source>
</evidence>
<dbReference type="Proteomes" id="UP001172386">
    <property type="component" value="Unassembled WGS sequence"/>
</dbReference>
<keyword evidence="2" id="KW-1185">Reference proteome</keyword>
<name>A0ACC2ZTM7_9EURO</name>